<evidence type="ECO:0000259" key="8">
    <source>
        <dbReference type="PROSITE" id="PS50110"/>
    </source>
</evidence>
<evidence type="ECO:0000256" key="5">
    <source>
        <dbReference type="ARBA" id="ARBA00023163"/>
    </source>
</evidence>
<dbReference type="InterPro" id="IPR001867">
    <property type="entry name" value="OmpR/PhoB-type_DNA-bd"/>
</dbReference>
<evidence type="ECO:0000256" key="7">
    <source>
        <dbReference type="PROSITE-ProRule" id="PRU01091"/>
    </source>
</evidence>
<dbReference type="InterPro" id="IPR001789">
    <property type="entry name" value="Sig_transdc_resp-reg_receiver"/>
</dbReference>
<evidence type="ECO:0000259" key="9">
    <source>
        <dbReference type="PROSITE" id="PS51755"/>
    </source>
</evidence>
<dbReference type="AlphaFoldDB" id="A0A0P1ERI2"/>
<dbReference type="InterPro" id="IPR011006">
    <property type="entry name" value="CheY-like_superfamily"/>
</dbReference>
<evidence type="ECO:0000256" key="6">
    <source>
        <dbReference type="PROSITE-ProRule" id="PRU00169"/>
    </source>
</evidence>
<dbReference type="SUPFAM" id="SSF52172">
    <property type="entry name" value="CheY-like"/>
    <property type="match status" value="1"/>
</dbReference>
<dbReference type="PROSITE" id="PS51755">
    <property type="entry name" value="OMPR_PHOB"/>
    <property type="match status" value="1"/>
</dbReference>
<protein>
    <submittedName>
        <fullName evidence="10">Transcriptional regulatory protein BaeR</fullName>
    </submittedName>
</protein>
<dbReference type="GO" id="GO:0032993">
    <property type="term" value="C:protein-DNA complex"/>
    <property type="evidence" value="ECO:0007669"/>
    <property type="project" value="TreeGrafter"/>
</dbReference>
<evidence type="ECO:0000313" key="11">
    <source>
        <dbReference type="Proteomes" id="UP000054823"/>
    </source>
</evidence>
<keyword evidence="11" id="KW-1185">Reference proteome</keyword>
<name>A0A0P1ERI2_9RHOB</name>
<dbReference type="PANTHER" id="PTHR48111:SF21">
    <property type="entry name" value="DNA-BINDING DUAL MASTER TRANSCRIPTIONAL REGULATOR RPAA"/>
    <property type="match status" value="1"/>
</dbReference>
<keyword evidence="5" id="KW-0804">Transcription</keyword>
<dbReference type="Gene3D" id="3.40.50.2300">
    <property type="match status" value="1"/>
</dbReference>
<feature type="DNA-binding region" description="OmpR/PhoB-type" evidence="7">
    <location>
        <begin position="129"/>
        <end position="228"/>
    </location>
</feature>
<proteinExistence type="predicted"/>
<feature type="domain" description="Response regulatory" evidence="8">
    <location>
        <begin position="3"/>
        <end position="116"/>
    </location>
</feature>
<dbReference type="OrthoDB" id="9802426at2"/>
<dbReference type="Pfam" id="PF00072">
    <property type="entry name" value="Response_reg"/>
    <property type="match status" value="1"/>
</dbReference>
<dbReference type="InterPro" id="IPR036388">
    <property type="entry name" value="WH-like_DNA-bd_sf"/>
</dbReference>
<sequence>MSRIILIDPDRDCLSLLQLQLEAEGHVVRTHVDPDTALPDVARQMPDLVIMETRFAKMDGLAVFDRLRDGFRVPVMITSATSSDSEEAMYLRLGASDYLAKPFARKVMSARVAAALRVGFVSLEADDATQVLQRGLLRLDKLRHLASWDGKDVMLTASEFNVLWIIAQRPGHVFSRAAILDQAHGGDADVTDRSIDSQVKRIRRKLRDVAPEFNAIQTLYGLGYRFTEPSSEVAA</sequence>
<gene>
    <name evidence="10" type="primary">baeR</name>
    <name evidence="10" type="ORF">SHM7688_02368</name>
</gene>
<dbReference type="EMBL" id="CYPW01000024">
    <property type="protein sequence ID" value="CUH52921.1"/>
    <property type="molecule type" value="Genomic_DNA"/>
</dbReference>
<comment type="caution">
    <text evidence="6">Lacks conserved residue(s) required for the propagation of feature annotation.</text>
</comment>
<dbReference type="SMART" id="SM00448">
    <property type="entry name" value="REC"/>
    <property type="match status" value="1"/>
</dbReference>
<reference evidence="10 11" key="1">
    <citation type="submission" date="2015-09" db="EMBL/GenBank/DDBJ databases">
        <authorList>
            <consortium name="Swine Surveillance"/>
        </authorList>
    </citation>
    <scope>NUCLEOTIDE SEQUENCE [LARGE SCALE GENOMIC DNA]</scope>
    <source>
        <strain evidence="10 11">CECT 7688</strain>
    </source>
</reference>
<dbReference type="GO" id="GO:0005829">
    <property type="term" value="C:cytosol"/>
    <property type="evidence" value="ECO:0007669"/>
    <property type="project" value="TreeGrafter"/>
</dbReference>
<keyword evidence="2" id="KW-0902">Two-component regulatory system</keyword>
<keyword evidence="4 7" id="KW-0238">DNA-binding</keyword>
<dbReference type="STRING" id="321267.SHM7688_02368"/>
<evidence type="ECO:0000256" key="2">
    <source>
        <dbReference type="ARBA" id="ARBA00023012"/>
    </source>
</evidence>
<evidence type="ECO:0000313" key="10">
    <source>
        <dbReference type="EMBL" id="CUH52921.1"/>
    </source>
</evidence>
<dbReference type="GO" id="GO:0000976">
    <property type="term" value="F:transcription cis-regulatory region binding"/>
    <property type="evidence" value="ECO:0007669"/>
    <property type="project" value="TreeGrafter"/>
</dbReference>
<dbReference type="PROSITE" id="PS50110">
    <property type="entry name" value="RESPONSE_REGULATORY"/>
    <property type="match status" value="1"/>
</dbReference>
<feature type="domain" description="OmpR/PhoB-type" evidence="9">
    <location>
        <begin position="129"/>
        <end position="228"/>
    </location>
</feature>
<accession>A0A0P1ERI2</accession>
<dbReference type="Proteomes" id="UP000054823">
    <property type="component" value="Unassembled WGS sequence"/>
</dbReference>
<keyword evidence="3" id="KW-0805">Transcription regulation</keyword>
<dbReference type="Gene3D" id="1.10.10.10">
    <property type="entry name" value="Winged helix-like DNA-binding domain superfamily/Winged helix DNA-binding domain"/>
    <property type="match status" value="1"/>
</dbReference>
<dbReference type="InterPro" id="IPR039420">
    <property type="entry name" value="WalR-like"/>
</dbReference>
<dbReference type="GO" id="GO:0006355">
    <property type="term" value="P:regulation of DNA-templated transcription"/>
    <property type="evidence" value="ECO:0007669"/>
    <property type="project" value="InterPro"/>
</dbReference>
<evidence type="ECO:0000256" key="1">
    <source>
        <dbReference type="ARBA" id="ARBA00022553"/>
    </source>
</evidence>
<dbReference type="CDD" id="cd00383">
    <property type="entry name" value="trans_reg_C"/>
    <property type="match status" value="1"/>
</dbReference>
<evidence type="ECO:0000256" key="3">
    <source>
        <dbReference type="ARBA" id="ARBA00023015"/>
    </source>
</evidence>
<dbReference type="RefSeq" id="WP_083499029.1">
    <property type="nucleotide sequence ID" value="NZ_CYPW01000024.1"/>
</dbReference>
<organism evidence="10 11">
    <name type="scientific">Shimia marina</name>
    <dbReference type="NCBI Taxonomy" id="321267"/>
    <lineage>
        <taxon>Bacteria</taxon>
        <taxon>Pseudomonadati</taxon>
        <taxon>Pseudomonadota</taxon>
        <taxon>Alphaproteobacteria</taxon>
        <taxon>Rhodobacterales</taxon>
        <taxon>Roseobacteraceae</taxon>
    </lineage>
</organism>
<dbReference type="GO" id="GO:0000156">
    <property type="term" value="F:phosphorelay response regulator activity"/>
    <property type="evidence" value="ECO:0007669"/>
    <property type="project" value="TreeGrafter"/>
</dbReference>
<keyword evidence="1" id="KW-0597">Phosphoprotein</keyword>
<dbReference type="SMART" id="SM00862">
    <property type="entry name" value="Trans_reg_C"/>
    <property type="match status" value="1"/>
</dbReference>
<evidence type="ECO:0000256" key="4">
    <source>
        <dbReference type="ARBA" id="ARBA00023125"/>
    </source>
</evidence>
<dbReference type="PANTHER" id="PTHR48111">
    <property type="entry name" value="REGULATOR OF RPOS"/>
    <property type="match status" value="1"/>
</dbReference>
<dbReference type="Pfam" id="PF00486">
    <property type="entry name" value="Trans_reg_C"/>
    <property type="match status" value="1"/>
</dbReference>